<evidence type="ECO:0000256" key="1">
    <source>
        <dbReference type="ARBA" id="ARBA00004325"/>
    </source>
</evidence>
<proteinExistence type="predicted"/>
<feature type="domain" description="HIG1" evidence="6">
    <location>
        <begin position="35"/>
        <end position="129"/>
    </location>
</feature>
<protein>
    <recommendedName>
        <fullName evidence="6">HIG1 domain-containing protein</fullName>
    </recommendedName>
</protein>
<dbReference type="PROSITE" id="PS51503">
    <property type="entry name" value="HIG1"/>
    <property type="match status" value="1"/>
</dbReference>
<dbReference type="Proteomes" id="UP001328107">
    <property type="component" value="Unassembled WGS sequence"/>
</dbReference>
<organism evidence="7 8">
    <name type="scientific">Pristionchus mayeri</name>
    <dbReference type="NCBI Taxonomy" id="1317129"/>
    <lineage>
        <taxon>Eukaryota</taxon>
        <taxon>Metazoa</taxon>
        <taxon>Ecdysozoa</taxon>
        <taxon>Nematoda</taxon>
        <taxon>Chromadorea</taxon>
        <taxon>Rhabditida</taxon>
        <taxon>Rhabditina</taxon>
        <taxon>Diplogasteromorpha</taxon>
        <taxon>Diplogasteroidea</taxon>
        <taxon>Neodiplogasteridae</taxon>
        <taxon>Pristionchus</taxon>
    </lineage>
</organism>
<comment type="caution">
    <text evidence="7">The sequence shown here is derived from an EMBL/GenBank/DDBJ whole genome shotgun (WGS) entry which is preliminary data.</text>
</comment>
<keyword evidence="2 5" id="KW-0812">Transmembrane</keyword>
<keyword evidence="8" id="KW-1185">Reference proteome</keyword>
<dbReference type="Gene3D" id="6.10.140.1320">
    <property type="match status" value="1"/>
</dbReference>
<name>A0AAN5HYT2_9BILA</name>
<comment type="subcellular location">
    <subcellularLocation>
        <location evidence="1">Mitochondrion membrane</location>
    </subcellularLocation>
</comment>
<dbReference type="Pfam" id="PF04588">
    <property type="entry name" value="HIG_1_N"/>
    <property type="match status" value="1"/>
</dbReference>
<keyword evidence="3 5" id="KW-1133">Transmembrane helix</keyword>
<sequence>SLSLSLSTAMGIFRRMFMTTAQDLNDDRILERGVPAIPVDIGYKAGLETKGSKPSGVLSQAASNPVVMVGMGLTTMALLGMFRKSFIGDKAGAQRMMQYRIMAQFFTITALVMGVTLFGTVYESHEEREKREDRERMALLHKH</sequence>
<dbReference type="InterPro" id="IPR050355">
    <property type="entry name" value="RCF1"/>
</dbReference>
<feature type="transmembrane region" description="Helical" evidence="5">
    <location>
        <begin position="62"/>
        <end position="82"/>
    </location>
</feature>
<evidence type="ECO:0000256" key="4">
    <source>
        <dbReference type="ARBA" id="ARBA00023136"/>
    </source>
</evidence>
<dbReference type="PANTHER" id="PTHR12297:SF17">
    <property type="entry name" value="HIG1 DOMAIN-CONTAINING PROTEIN"/>
    <property type="match status" value="1"/>
</dbReference>
<evidence type="ECO:0000256" key="5">
    <source>
        <dbReference type="SAM" id="Phobius"/>
    </source>
</evidence>
<evidence type="ECO:0000313" key="8">
    <source>
        <dbReference type="Proteomes" id="UP001328107"/>
    </source>
</evidence>
<dbReference type="GO" id="GO:0031966">
    <property type="term" value="C:mitochondrial membrane"/>
    <property type="evidence" value="ECO:0007669"/>
    <property type="project" value="UniProtKB-SubCell"/>
</dbReference>
<dbReference type="InterPro" id="IPR007667">
    <property type="entry name" value="Hypoxia_induced_domain"/>
</dbReference>
<dbReference type="PANTHER" id="PTHR12297">
    <property type="entry name" value="HYPOXIA-INDUCBILE GENE 1 HIG1 -RELATED"/>
    <property type="match status" value="1"/>
</dbReference>
<keyword evidence="4 5" id="KW-0472">Membrane</keyword>
<feature type="transmembrane region" description="Helical" evidence="5">
    <location>
        <begin position="103"/>
        <end position="122"/>
    </location>
</feature>
<accession>A0AAN5HYT2</accession>
<evidence type="ECO:0000313" key="7">
    <source>
        <dbReference type="EMBL" id="GMR45779.1"/>
    </source>
</evidence>
<reference evidence="8" key="1">
    <citation type="submission" date="2022-10" db="EMBL/GenBank/DDBJ databases">
        <title>Genome assembly of Pristionchus species.</title>
        <authorList>
            <person name="Yoshida K."/>
            <person name="Sommer R.J."/>
        </authorList>
    </citation>
    <scope>NUCLEOTIDE SEQUENCE [LARGE SCALE GENOMIC DNA]</scope>
    <source>
        <strain evidence="8">RS5460</strain>
    </source>
</reference>
<feature type="non-terminal residue" evidence="7">
    <location>
        <position position="1"/>
    </location>
</feature>
<evidence type="ECO:0000259" key="6">
    <source>
        <dbReference type="PROSITE" id="PS51503"/>
    </source>
</evidence>
<dbReference type="EMBL" id="BTRK01000004">
    <property type="protein sequence ID" value="GMR45779.1"/>
    <property type="molecule type" value="Genomic_DNA"/>
</dbReference>
<dbReference type="AlphaFoldDB" id="A0AAN5HYT2"/>
<evidence type="ECO:0000256" key="3">
    <source>
        <dbReference type="ARBA" id="ARBA00022989"/>
    </source>
</evidence>
<evidence type="ECO:0000256" key="2">
    <source>
        <dbReference type="ARBA" id="ARBA00022692"/>
    </source>
</evidence>
<dbReference type="GO" id="GO:0097250">
    <property type="term" value="P:mitochondrial respirasome assembly"/>
    <property type="evidence" value="ECO:0007669"/>
    <property type="project" value="TreeGrafter"/>
</dbReference>
<gene>
    <name evidence="7" type="ORF">PMAYCL1PPCAC_15974</name>
</gene>